<organism evidence="2">
    <name type="scientific">Leptospirillum ferriphilum</name>
    <dbReference type="NCBI Taxonomy" id="178606"/>
    <lineage>
        <taxon>Bacteria</taxon>
        <taxon>Pseudomonadati</taxon>
        <taxon>Nitrospirota</taxon>
        <taxon>Nitrospiria</taxon>
        <taxon>Nitrospirales</taxon>
        <taxon>Nitrospiraceae</taxon>
        <taxon>Leptospirillum</taxon>
    </lineage>
</organism>
<dbReference type="SUPFAM" id="SSF53271">
    <property type="entry name" value="PRTase-like"/>
    <property type="match status" value="1"/>
</dbReference>
<dbReference type="PANTHER" id="PTHR47505">
    <property type="entry name" value="DNA UTILIZATION PROTEIN YHGH"/>
    <property type="match status" value="1"/>
</dbReference>
<proteinExistence type="inferred from homology"/>
<evidence type="ECO:0000313" key="2">
    <source>
        <dbReference type="EMBL" id="HFT94384.1"/>
    </source>
</evidence>
<dbReference type="InterPro" id="IPR000836">
    <property type="entry name" value="PRTase_dom"/>
</dbReference>
<dbReference type="InterPro" id="IPR051910">
    <property type="entry name" value="ComF/GntX_DNA_util-trans"/>
</dbReference>
<dbReference type="AlphaFoldDB" id="A0A7C3LYF1"/>
<reference evidence="2" key="1">
    <citation type="journal article" date="2020" name="mSystems">
        <title>Genome- and Community-Level Interaction Insights into Carbon Utilization and Element Cycling Functions of Hydrothermarchaeota in Hydrothermal Sediment.</title>
        <authorList>
            <person name="Zhou Z."/>
            <person name="Liu Y."/>
            <person name="Xu W."/>
            <person name="Pan J."/>
            <person name="Luo Z.H."/>
            <person name="Li M."/>
        </authorList>
    </citation>
    <scope>NUCLEOTIDE SEQUENCE [LARGE SCALE GENOMIC DNA]</scope>
    <source>
        <strain evidence="2">SpSt-902</strain>
    </source>
</reference>
<name>A0A7C3LYF1_9BACT</name>
<evidence type="ECO:0000256" key="1">
    <source>
        <dbReference type="ARBA" id="ARBA00008007"/>
    </source>
</evidence>
<comment type="similarity">
    <text evidence="1">Belongs to the ComF/GntX family.</text>
</comment>
<gene>
    <name evidence="2" type="ORF">ENX03_10775</name>
</gene>
<dbReference type="InterPro" id="IPR029057">
    <property type="entry name" value="PRTase-like"/>
</dbReference>
<dbReference type="EMBL" id="DTMM01000233">
    <property type="protein sequence ID" value="HFT94384.1"/>
    <property type="molecule type" value="Genomic_DNA"/>
</dbReference>
<dbReference type="CDD" id="cd06223">
    <property type="entry name" value="PRTases_typeI"/>
    <property type="match status" value="1"/>
</dbReference>
<dbReference type="Gene3D" id="3.40.50.2020">
    <property type="match status" value="1"/>
</dbReference>
<accession>A0A7C3LYF1</accession>
<sequence>MFDREAGRMPVSRSTASGCTVQGVFRYEGISRDIFHMAKFSGHRSLADFLISSGLKRIPAMDKVSLWVPVPPDHFRLLQRGLSIPDRMAWRLSRLTDIPCHLDGEPPLPGSEQKSMPRHLRAQRYAGRWGNTLRNRAGKKVSGVVIIDDLVTTGETLSSFERSLVEQGATVLYAVALFDAPLRLEEEV</sequence>
<dbReference type="PANTHER" id="PTHR47505:SF1">
    <property type="entry name" value="DNA UTILIZATION PROTEIN YHGH"/>
    <property type="match status" value="1"/>
</dbReference>
<comment type="caution">
    <text evidence="2">The sequence shown here is derived from an EMBL/GenBank/DDBJ whole genome shotgun (WGS) entry which is preliminary data.</text>
</comment>
<protein>
    <submittedName>
        <fullName evidence="2">ComF family protein</fullName>
    </submittedName>
</protein>